<accession>A0A4R2RWW8</accession>
<feature type="domain" description="Fe-S hydro-lyase tartrate dehydratase beta-type catalytic" evidence="3">
    <location>
        <begin position="3"/>
        <end position="177"/>
    </location>
</feature>
<evidence type="ECO:0000313" key="4">
    <source>
        <dbReference type="EMBL" id="TCP67277.1"/>
    </source>
</evidence>
<organism evidence="4 5">
    <name type="scientific">Heliophilum fasciatum</name>
    <dbReference type="NCBI Taxonomy" id="35700"/>
    <lineage>
        <taxon>Bacteria</taxon>
        <taxon>Bacillati</taxon>
        <taxon>Bacillota</taxon>
        <taxon>Clostridia</taxon>
        <taxon>Eubacteriales</taxon>
        <taxon>Heliobacteriaceae</taxon>
        <taxon>Heliophilum</taxon>
    </lineage>
</organism>
<dbReference type="EMBL" id="SLXT01000005">
    <property type="protein sequence ID" value="TCP67277.1"/>
    <property type="molecule type" value="Genomic_DNA"/>
</dbReference>
<dbReference type="InterPro" id="IPR036660">
    <property type="entry name" value="Fe-S_hydroAse_TtdB_cat_sf"/>
</dbReference>
<name>A0A4R2RWW8_9FIRM</name>
<dbReference type="InterPro" id="IPR004647">
    <property type="entry name" value="Fe-S_hydro-lyase_TtdB-typ_cat"/>
</dbReference>
<dbReference type="NCBIfam" id="TIGR00723">
    <property type="entry name" value="ttdB_fumA_fumB"/>
    <property type="match status" value="1"/>
</dbReference>
<evidence type="ECO:0000256" key="2">
    <source>
        <dbReference type="ARBA" id="ARBA00023239"/>
    </source>
</evidence>
<dbReference type="PANTHER" id="PTHR43351:SF2">
    <property type="entry name" value="L(+)-TARTRATE DEHYDRATASE SUBUNIT BETA-RELATED"/>
    <property type="match status" value="1"/>
</dbReference>
<proteinExistence type="inferred from homology"/>
<dbReference type="Proteomes" id="UP000294813">
    <property type="component" value="Unassembled WGS sequence"/>
</dbReference>
<dbReference type="NCBIfam" id="NF005310">
    <property type="entry name" value="PRK06842.1"/>
    <property type="match status" value="1"/>
</dbReference>
<dbReference type="GO" id="GO:0016836">
    <property type="term" value="F:hydro-lyase activity"/>
    <property type="evidence" value="ECO:0007669"/>
    <property type="project" value="InterPro"/>
</dbReference>
<gene>
    <name evidence="4" type="ORF">EDD73_105175</name>
</gene>
<evidence type="ECO:0000259" key="3">
    <source>
        <dbReference type="Pfam" id="PF05683"/>
    </source>
</evidence>
<evidence type="ECO:0000256" key="1">
    <source>
        <dbReference type="ARBA" id="ARBA00008876"/>
    </source>
</evidence>
<comment type="similarity">
    <text evidence="1">Belongs to the class-I fumarase family.</text>
</comment>
<dbReference type="SUPFAM" id="SSF117457">
    <property type="entry name" value="FumA C-terminal domain-like"/>
    <property type="match status" value="1"/>
</dbReference>
<keyword evidence="5" id="KW-1185">Reference proteome</keyword>
<dbReference type="Pfam" id="PF05683">
    <property type="entry name" value="Fumerase_C"/>
    <property type="match status" value="1"/>
</dbReference>
<protein>
    <submittedName>
        <fullName evidence="4">Fumarate hydratase subunit beta</fullName>
    </submittedName>
</protein>
<reference evidence="4 5" key="1">
    <citation type="submission" date="2019-03" db="EMBL/GenBank/DDBJ databases">
        <title>Genomic Encyclopedia of Type Strains, Phase IV (KMG-IV): sequencing the most valuable type-strain genomes for metagenomic binning, comparative biology and taxonomic classification.</title>
        <authorList>
            <person name="Goeker M."/>
        </authorList>
    </citation>
    <scope>NUCLEOTIDE SEQUENCE [LARGE SCALE GENOMIC DNA]</scope>
    <source>
        <strain evidence="4 5">DSM 11170</strain>
    </source>
</reference>
<sequence length="185" mass="20137">MKRAIRLTTPLTQEMLRELKAGDSVLISGTVYTGRDAAHKRMVEALDRGEELPFDVKDQVIYYVGPCPAKPGQVIGSAGPTTSYRMDSYAPRLIEKGLTGMIGKGLRNADVVNAMKEHGAVYMVAIGGAGALIARTIKEAKVIAYDDLGTEAVREMVVEDFPAIVCIDAEGNNLYEQGKLQYRQD</sequence>
<dbReference type="PANTHER" id="PTHR43351">
    <property type="entry name" value="L(+)-TARTRATE DEHYDRATASE SUBUNIT BETA"/>
    <property type="match status" value="1"/>
</dbReference>
<dbReference type="RefSeq" id="WP_131918527.1">
    <property type="nucleotide sequence ID" value="NZ_JAOQNU010000005.1"/>
</dbReference>
<keyword evidence="2" id="KW-0456">Lyase</keyword>
<dbReference type="OrthoDB" id="9798978at2"/>
<dbReference type="Gene3D" id="3.20.130.10">
    <property type="entry name" value="Fe-S hydro-lyase, tartrate dehydratase beta-type, catalytic domain"/>
    <property type="match status" value="1"/>
</dbReference>
<comment type="caution">
    <text evidence="4">The sequence shown here is derived from an EMBL/GenBank/DDBJ whole genome shotgun (WGS) entry which is preliminary data.</text>
</comment>
<evidence type="ECO:0000313" key="5">
    <source>
        <dbReference type="Proteomes" id="UP000294813"/>
    </source>
</evidence>
<dbReference type="AlphaFoldDB" id="A0A4R2RWW8"/>